<feature type="domain" description="Spore protein YkvP/CgeB glycosyl transferase-like" evidence="1">
    <location>
        <begin position="197"/>
        <end position="306"/>
    </location>
</feature>
<evidence type="ECO:0000259" key="1">
    <source>
        <dbReference type="Pfam" id="PF13524"/>
    </source>
</evidence>
<protein>
    <recommendedName>
        <fullName evidence="1">Spore protein YkvP/CgeB glycosyl transferase-like domain-containing protein</fullName>
    </recommendedName>
</protein>
<reference evidence="3" key="1">
    <citation type="submission" date="2018-07" db="EMBL/GenBank/DDBJ databases">
        <authorList>
            <person name="Zhao J."/>
        </authorList>
    </citation>
    <scope>NUCLEOTIDE SEQUENCE [LARGE SCALE GENOMIC DNA]</scope>
    <source>
        <strain evidence="3">GSSD-12</strain>
    </source>
</reference>
<dbReference type="KEGG" id="spad:DVK44_18925"/>
<evidence type="ECO:0000313" key="2">
    <source>
        <dbReference type="EMBL" id="AXG79381.1"/>
    </source>
</evidence>
<dbReference type="EMBL" id="CP031194">
    <property type="protein sequence ID" value="AXG79381.1"/>
    <property type="molecule type" value="Genomic_DNA"/>
</dbReference>
<dbReference type="AlphaFoldDB" id="A0A345HRQ7"/>
<sequence>MDHQVKIGYSFWGFLGNGVTDTPDGGRSHRRPLIDALLDRGHDIVFLQADRDRFEAGDDLGGRHTFDSGIPEIDVLFLEWRWPIEGRNTTECDAEGHTCDLHRQAELIRRYTAQRRTPTVIWDKDRQLRTDSLWRRTPHVTVCEAALAPTRGAHSLLFPVAGSLIDGADPDALAAQPREIPLGYVGNQYDRDSEFDRFFAPAATRFDHRVAGKWTNTGRWPHVTFVGRIPFADVSRFYGSTLATVLLLPDRYASAGQMTQRLFEAVLAGCLPLAPADIRHVERFVPETLVVGTGSEVIRRIAYLQSIAGTRKHAELIAQCIGRLELFRLSQQIDALEAVLRSVTTTVTAVSTAKQGVV</sequence>
<gene>
    <name evidence="2" type="ORF">DVK44_18925</name>
</gene>
<dbReference type="Pfam" id="PF13524">
    <property type="entry name" value="Glyco_trans_1_2"/>
    <property type="match status" value="1"/>
</dbReference>
<accession>A0A345HRQ7</accession>
<evidence type="ECO:0000313" key="3">
    <source>
        <dbReference type="Proteomes" id="UP000253868"/>
    </source>
</evidence>
<organism evidence="2 3">
    <name type="scientific">Streptomyces paludis</name>
    <dbReference type="NCBI Taxonomy" id="2282738"/>
    <lineage>
        <taxon>Bacteria</taxon>
        <taxon>Bacillati</taxon>
        <taxon>Actinomycetota</taxon>
        <taxon>Actinomycetes</taxon>
        <taxon>Kitasatosporales</taxon>
        <taxon>Streptomycetaceae</taxon>
        <taxon>Streptomyces</taxon>
    </lineage>
</organism>
<keyword evidence="3" id="KW-1185">Reference proteome</keyword>
<dbReference type="InterPro" id="IPR055259">
    <property type="entry name" value="YkvP/CgeB_Glyco_trans-like"/>
</dbReference>
<proteinExistence type="predicted"/>
<name>A0A345HRQ7_9ACTN</name>
<dbReference type="OrthoDB" id="3435153at2"/>
<dbReference type="Proteomes" id="UP000253868">
    <property type="component" value="Chromosome"/>
</dbReference>